<reference evidence="1" key="1">
    <citation type="submission" date="2024-07" db="EMBL/GenBank/DDBJ databases">
        <title>Complete genome sequence of Prevotella sp. YM-2024 GTC17254.</title>
        <authorList>
            <person name="Hayashi M."/>
            <person name="Muto Y."/>
            <person name="Tanaka K."/>
            <person name="Niwa H."/>
        </authorList>
    </citation>
    <scope>NUCLEOTIDE SEQUENCE</scope>
    <source>
        <strain evidence="1">GTC17254</strain>
    </source>
</reference>
<sequence length="174" mass="20015">MVSEHLSTYFTIFVKSLNDAAMRNVDILYAKAMTLAIEKHDGQTDKGGAKYVEHVKRVAARCNADETKIVALLHDLLEDTDVTPDFLLSMGFPQEVVDDVLAMTRREGENYADFILRVEQSERGKEVKIADLEDNMDIRRLSELTEEDCRRLCRYLHSWRYLRGLEKDTSKILG</sequence>
<gene>
    <name evidence="1" type="ORF">GTC17254_02040</name>
</gene>
<dbReference type="EMBL" id="AP035786">
    <property type="protein sequence ID" value="BFO72607.1"/>
    <property type="molecule type" value="Genomic_DNA"/>
</dbReference>
<accession>A0AB33J319</accession>
<proteinExistence type="predicted"/>
<dbReference type="SUPFAM" id="SSF109604">
    <property type="entry name" value="HD-domain/PDEase-like"/>
    <property type="match status" value="1"/>
</dbReference>
<evidence type="ECO:0000313" key="1">
    <source>
        <dbReference type="EMBL" id="BFO72607.1"/>
    </source>
</evidence>
<organism evidence="1">
    <name type="scientific">Prevotella sp. GTC17254</name>
    <dbReference type="NCBI Taxonomy" id="3236794"/>
    <lineage>
        <taxon>Bacteria</taxon>
        <taxon>Pseudomonadati</taxon>
        <taxon>Bacteroidota</taxon>
        <taxon>Bacteroidia</taxon>
        <taxon>Bacteroidales</taxon>
        <taxon>Prevotellaceae</taxon>
        <taxon>Prevotella</taxon>
    </lineage>
</organism>
<name>A0AB33J319_9BACT</name>
<evidence type="ECO:0008006" key="2">
    <source>
        <dbReference type="Google" id="ProtNLM"/>
    </source>
</evidence>
<dbReference type="AlphaFoldDB" id="A0AB33J319"/>
<protein>
    <recommendedName>
        <fullName evidence="2">HD domain-containing protein</fullName>
    </recommendedName>
</protein>
<dbReference type="Gene3D" id="1.10.3210.10">
    <property type="entry name" value="Hypothetical protein af1432"/>
    <property type="match status" value="1"/>
</dbReference>